<dbReference type="Proteomes" id="UP000186594">
    <property type="component" value="Unassembled WGS sequence"/>
</dbReference>
<sequence>MEEGEIIKMIRRILYKAPLDHSMVYAHAVATFPLYKYQSATPETLDVDGFRKEMSKISGISQAFELLNNHWVVLKWNFEKDMGTNYFTVASTKALEQSVLDIPAFNNYLNTISTELGIAQPQQ</sequence>
<gene>
    <name evidence="1" type="ORF">NEOLI_004062</name>
</gene>
<protein>
    <submittedName>
        <fullName evidence="1">Uncharacterized protein</fullName>
    </submittedName>
</protein>
<dbReference type="AlphaFoldDB" id="A0A1U7LSG1"/>
<evidence type="ECO:0000313" key="2">
    <source>
        <dbReference type="Proteomes" id="UP000186594"/>
    </source>
</evidence>
<reference evidence="1 2" key="1">
    <citation type="submission" date="2016-04" db="EMBL/GenBank/DDBJ databases">
        <title>Evolutionary innovation and constraint leading to complex multicellularity in the Ascomycota.</title>
        <authorList>
            <person name="Cisse O."/>
            <person name="Nguyen A."/>
            <person name="Hewitt D.A."/>
            <person name="Jedd G."/>
            <person name="Stajich J.E."/>
        </authorList>
    </citation>
    <scope>NUCLEOTIDE SEQUENCE [LARGE SCALE GENOMIC DNA]</scope>
    <source>
        <strain evidence="1 2">DAH-3</strain>
    </source>
</reference>
<accession>A0A1U7LSG1</accession>
<evidence type="ECO:0000313" key="1">
    <source>
        <dbReference type="EMBL" id="OLL25610.1"/>
    </source>
</evidence>
<dbReference type="EMBL" id="LXFE01000349">
    <property type="protein sequence ID" value="OLL25610.1"/>
    <property type="molecule type" value="Genomic_DNA"/>
</dbReference>
<name>A0A1U7LSG1_NEOID</name>
<keyword evidence="2" id="KW-1185">Reference proteome</keyword>
<comment type="caution">
    <text evidence="1">The sequence shown here is derived from an EMBL/GenBank/DDBJ whole genome shotgun (WGS) entry which is preliminary data.</text>
</comment>
<organism evidence="1 2">
    <name type="scientific">Neolecta irregularis (strain DAH-3)</name>
    <dbReference type="NCBI Taxonomy" id="1198029"/>
    <lineage>
        <taxon>Eukaryota</taxon>
        <taxon>Fungi</taxon>
        <taxon>Dikarya</taxon>
        <taxon>Ascomycota</taxon>
        <taxon>Taphrinomycotina</taxon>
        <taxon>Neolectales</taxon>
        <taxon>Neolectaceae</taxon>
        <taxon>Neolecta</taxon>
    </lineage>
</organism>
<proteinExistence type="predicted"/>